<dbReference type="InterPro" id="IPR023299">
    <property type="entry name" value="ATPase_P-typ_cyto_dom_N"/>
</dbReference>
<evidence type="ECO:0000256" key="7">
    <source>
        <dbReference type="ARBA" id="ARBA00023136"/>
    </source>
</evidence>
<dbReference type="Pfam" id="PF01569">
    <property type="entry name" value="PAP2"/>
    <property type="match status" value="1"/>
</dbReference>
<evidence type="ECO:0000256" key="9">
    <source>
        <dbReference type="SAM" id="Phobius"/>
    </source>
</evidence>
<dbReference type="GO" id="GO:0016887">
    <property type="term" value="F:ATP hydrolysis activity"/>
    <property type="evidence" value="ECO:0007669"/>
    <property type="project" value="InterPro"/>
</dbReference>
<dbReference type="EC" id="3.6.3.8" evidence="11"/>
<feature type="transmembrane region" description="Helical" evidence="9">
    <location>
        <begin position="805"/>
        <end position="825"/>
    </location>
</feature>
<dbReference type="EMBL" id="MLJW01000570">
    <property type="protein sequence ID" value="OIQ85070.1"/>
    <property type="molecule type" value="Genomic_DNA"/>
</dbReference>
<dbReference type="SUPFAM" id="SSF81665">
    <property type="entry name" value="Calcium ATPase, transmembrane domain M"/>
    <property type="match status" value="1"/>
</dbReference>
<dbReference type="InterPro" id="IPR008250">
    <property type="entry name" value="ATPase_P-typ_transduc_dom_A_sf"/>
</dbReference>
<comment type="subcellular location">
    <subcellularLocation>
        <location evidence="1">Membrane</location>
        <topology evidence="1">Multi-pass membrane protein</topology>
    </subcellularLocation>
</comment>
<evidence type="ECO:0000256" key="3">
    <source>
        <dbReference type="ARBA" id="ARBA00022741"/>
    </source>
</evidence>
<evidence type="ECO:0000256" key="1">
    <source>
        <dbReference type="ARBA" id="ARBA00004141"/>
    </source>
</evidence>
<dbReference type="Gene3D" id="3.40.50.1000">
    <property type="entry name" value="HAD superfamily/HAD-like"/>
    <property type="match status" value="1"/>
</dbReference>
<feature type="transmembrane region" description="Helical" evidence="9">
    <location>
        <begin position="863"/>
        <end position="882"/>
    </location>
</feature>
<dbReference type="PRINTS" id="PR00119">
    <property type="entry name" value="CATATPASE"/>
</dbReference>
<dbReference type="InterPro" id="IPR023298">
    <property type="entry name" value="ATPase_P-typ_TM_dom_sf"/>
</dbReference>
<dbReference type="Gene3D" id="3.40.1110.10">
    <property type="entry name" value="Calcium-transporting ATPase, cytoplasmic domain N"/>
    <property type="match status" value="1"/>
</dbReference>
<feature type="transmembrane region" description="Helical" evidence="9">
    <location>
        <begin position="47"/>
        <end position="66"/>
    </location>
</feature>
<dbReference type="PRINTS" id="PR00120">
    <property type="entry name" value="HATPASE"/>
</dbReference>
<feature type="transmembrane region" description="Helical" evidence="9">
    <location>
        <begin position="663"/>
        <end position="684"/>
    </location>
</feature>
<feature type="transmembrane region" description="Helical" evidence="9">
    <location>
        <begin position="721"/>
        <end position="738"/>
    </location>
</feature>
<dbReference type="SUPFAM" id="SSF56784">
    <property type="entry name" value="HAD-like"/>
    <property type="match status" value="1"/>
</dbReference>
<dbReference type="Pfam" id="PF00122">
    <property type="entry name" value="E1-E2_ATPase"/>
    <property type="match status" value="1"/>
</dbReference>
<dbReference type="PANTHER" id="PTHR42861">
    <property type="entry name" value="CALCIUM-TRANSPORTING ATPASE"/>
    <property type="match status" value="1"/>
</dbReference>
<feature type="transmembrane region" description="Helical" evidence="9">
    <location>
        <begin position="596"/>
        <end position="621"/>
    </location>
</feature>
<feature type="transmembrane region" description="Helical" evidence="9">
    <location>
        <begin position="984"/>
        <end position="1002"/>
    </location>
</feature>
<dbReference type="PROSITE" id="PS00154">
    <property type="entry name" value="ATPASE_E1_E2"/>
    <property type="match status" value="1"/>
</dbReference>
<dbReference type="InterPro" id="IPR006068">
    <property type="entry name" value="ATPase_P-typ_cation-transptr_C"/>
</dbReference>
<feature type="transmembrane region" description="Helical" evidence="9">
    <location>
        <begin position="72"/>
        <end position="89"/>
    </location>
</feature>
<proteinExistence type="predicted"/>
<feature type="region of interest" description="Disordered" evidence="8">
    <location>
        <begin position="1045"/>
        <end position="1064"/>
    </location>
</feature>
<evidence type="ECO:0000256" key="4">
    <source>
        <dbReference type="ARBA" id="ARBA00022840"/>
    </source>
</evidence>
<dbReference type="GO" id="GO:0005524">
    <property type="term" value="F:ATP binding"/>
    <property type="evidence" value="ECO:0007669"/>
    <property type="project" value="UniProtKB-KW"/>
</dbReference>
<feature type="transmembrane region" description="Helical" evidence="9">
    <location>
        <begin position="1014"/>
        <end position="1033"/>
    </location>
</feature>
<dbReference type="NCBIfam" id="TIGR01494">
    <property type="entry name" value="ATPase_P-type"/>
    <property type="match status" value="2"/>
</dbReference>
<accession>A0A1J5QND6</accession>
<feature type="transmembrane region" description="Helical" evidence="9">
    <location>
        <begin position="248"/>
        <end position="273"/>
    </location>
</feature>
<sequence length="1064" mass="114463">MSTRLDEILIQNGLSEAEVRGRMARGRVNRARLPTSRTLWQIVSTHVFTRFNALLGALWVIVMLVGSWKDALFGWILVVNAAIGIAQELRSKRTLDRLALQSAARPRVVRDGRVIEIAREDIVQDDVLELVAGDPVFVDCVVLQSSGLELDESLLSGESEAVARQSGEVLRSGSLVIGGNCRCRATAVGEAAWIYHLEQQARRFSLAHSELRAGINRILQVVGWTLIPTAALLFVTQFALGLHADAALLYGAAGVIAMVPQGLVLLTSLALAVGAVRLSRRRALVQDLAATEALARIDVICLDKTGTLTERELHVERIEMLIVEGTARVALAALAAAEPHPNATLQAIAREWPAQPDGPTVLQSVTFSSARKWSGAVIDQLGTWVLGAPDVLLAQRPPGDTVLVRADALASEGFRVLLLARAGADLVAEMRPVDVDPVALILLSEQIRDDARATLQELERQGIGIRLISGDHPATVSGVARRLNIAGAEQAVDAAKLDDAELAELARTRTVFARTTPQQKELIISTLRSAGHAVAMVGDGVNDIPALKRADVGVAMGAGVPASRAVAQLVLLDNRFANMPAIMAEGRRVLGNIERVAVLFLTKSVYAMLLALAVGVAGVAFPFLPRHISLVDALTIGIPAFLLSLEPNGQRLQPGFVNRVLRFAIPAGLFVAAAVFAAFALMGAQWGAALPEARTAATLVLFITALWVLVLAATPLRPLRALLVTGMIVLFVLTLLVPELRTFFALQTLPVLAWVECTAIAAASMVALHWSRAVAVNLPQGRARNRRWTRTELLQWLVGADSPKVFLIISALLVVGGAWLFFGTLEDVVSNDPLVFLDGRVFQLLQGLRNTTADHVMVAVTELGDATVLLPLILAALAWFIVRGLWLTAAYWLGAVGVAQLLAEVIKLVMHRPRPLPLYAGVEQFSFPSGHAVMSTVVYGLLAWLLLRRAAPKWQRIGGGGVIALIAAIAFSRVYLGAHWFSDVLGGLSFGVAWIALVALTYSYHCRERLHERGLAALLLGVFAVAAITHIAMAHHRDMYRYSAADVSHPRSKEAQTGRDANSP</sequence>
<dbReference type="SUPFAM" id="SSF81653">
    <property type="entry name" value="Calcium ATPase, transduction domain A"/>
    <property type="match status" value="1"/>
</dbReference>
<dbReference type="Gene3D" id="1.20.144.10">
    <property type="entry name" value="Phosphatidic acid phosphatase type 2/haloperoxidase"/>
    <property type="match status" value="2"/>
</dbReference>
<feature type="transmembrane region" description="Helical" evidence="9">
    <location>
        <begin position="696"/>
        <end position="714"/>
    </location>
</feature>
<dbReference type="SFLD" id="SFLDG00002">
    <property type="entry name" value="C1.7:_P-type_atpase_like"/>
    <property type="match status" value="1"/>
</dbReference>
<keyword evidence="6 9" id="KW-1133">Transmembrane helix</keyword>
<feature type="transmembrane region" description="Helical" evidence="9">
    <location>
        <begin position="744"/>
        <end position="768"/>
    </location>
</feature>
<dbReference type="InterPro" id="IPR000326">
    <property type="entry name" value="PAP2/HPO"/>
</dbReference>
<dbReference type="SFLD" id="SFLDF00027">
    <property type="entry name" value="p-type_atpase"/>
    <property type="match status" value="1"/>
</dbReference>
<keyword evidence="5" id="KW-1278">Translocase</keyword>
<dbReference type="GO" id="GO:0016020">
    <property type="term" value="C:membrane"/>
    <property type="evidence" value="ECO:0007669"/>
    <property type="project" value="UniProtKB-SubCell"/>
</dbReference>
<protein>
    <submittedName>
        <fullName evidence="11">Calcium-transporting ATPase 1</fullName>
        <ecNumber evidence="11">3.6.3.8</ecNumber>
    </submittedName>
</protein>
<feature type="transmembrane region" description="Helical" evidence="9">
    <location>
        <begin position="930"/>
        <end position="947"/>
    </location>
</feature>
<organism evidence="11">
    <name type="scientific">mine drainage metagenome</name>
    <dbReference type="NCBI Taxonomy" id="410659"/>
    <lineage>
        <taxon>unclassified sequences</taxon>
        <taxon>metagenomes</taxon>
        <taxon>ecological metagenomes</taxon>
    </lineage>
</organism>
<dbReference type="InterPro" id="IPR059000">
    <property type="entry name" value="ATPase_P-type_domA"/>
</dbReference>
<keyword evidence="11" id="KW-0378">Hydrolase</keyword>
<evidence type="ECO:0000259" key="10">
    <source>
        <dbReference type="SMART" id="SM00014"/>
    </source>
</evidence>
<feature type="transmembrane region" description="Helical" evidence="9">
    <location>
        <begin position="959"/>
        <end position="978"/>
    </location>
</feature>
<dbReference type="AlphaFoldDB" id="A0A1J5QND6"/>
<dbReference type="Gene3D" id="1.20.1110.10">
    <property type="entry name" value="Calcium-transporting ATPase, transmembrane domain"/>
    <property type="match status" value="1"/>
</dbReference>
<dbReference type="InterPro" id="IPR036938">
    <property type="entry name" value="PAP2/HPO_sf"/>
</dbReference>
<dbReference type="Pfam" id="PF00702">
    <property type="entry name" value="Hydrolase"/>
    <property type="match status" value="1"/>
</dbReference>
<keyword evidence="7 9" id="KW-0472">Membrane</keyword>
<evidence type="ECO:0000256" key="6">
    <source>
        <dbReference type="ARBA" id="ARBA00022989"/>
    </source>
</evidence>
<evidence type="ECO:0000313" key="11">
    <source>
        <dbReference type="EMBL" id="OIQ85070.1"/>
    </source>
</evidence>
<gene>
    <name evidence="11" type="ORF">GALL_330900</name>
</gene>
<feature type="transmembrane region" description="Helical" evidence="9">
    <location>
        <begin position="627"/>
        <end position="643"/>
    </location>
</feature>
<dbReference type="InterPro" id="IPR044492">
    <property type="entry name" value="P_typ_ATPase_HD_dom"/>
</dbReference>
<name>A0A1J5QND6_9ZZZZ</name>
<evidence type="ECO:0000256" key="5">
    <source>
        <dbReference type="ARBA" id="ARBA00022967"/>
    </source>
</evidence>
<dbReference type="SMART" id="SM00014">
    <property type="entry name" value="acidPPc"/>
    <property type="match status" value="1"/>
</dbReference>
<dbReference type="Gene3D" id="2.70.150.10">
    <property type="entry name" value="Calcium-transporting ATPase, cytoplasmic transduction domain A"/>
    <property type="match status" value="1"/>
</dbReference>
<dbReference type="SFLD" id="SFLDS00003">
    <property type="entry name" value="Haloacid_Dehalogenase"/>
    <property type="match status" value="1"/>
</dbReference>
<comment type="caution">
    <text evidence="11">The sequence shown here is derived from an EMBL/GenBank/DDBJ whole genome shotgun (WGS) entry which is preliminary data.</text>
</comment>
<feature type="domain" description="Phosphatidic acid phosphatase type 2/haloperoxidase" evidence="10">
    <location>
        <begin position="887"/>
        <end position="999"/>
    </location>
</feature>
<evidence type="ECO:0000256" key="8">
    <source>
        <dbReference type="SAM" id="MobiDB-lite"/>
    </source>
</evidence>
<feature type="compositionally biased region" description="Basic and acidic residues" evidence="8">
    <location>
        <begin position="1048"/>
        <end position="1057"/>
    </location>
</feature>
<dbReference type="SUPFAM" id="SSF48317">
    <property type="entry name" value="Acid phosphatase/Vanadium-dependent haloperoxidase"/>
    <property type="match status" value="1"/>
</dbReference>
<dbReference type="InterPro" id="IPR001757">
    <property type="entry name" value="P_typ_ATPase"/>
</dbReference>
<dbReference type="InterPro" id="IPR036412">
    <property type="entry name" value="HAD-like_sf"/>
</dbReference>
<keyword evidence="3" id="KW-0547">Nucleotide-binding</keyword>
<evidence type="ECO:0000256" key="2">
    <source>
        <dbReference type="ARBA" id="ARBA00022692"/>
    </source>
</evidence>
<dbReference type="InterPro" id="IPR018303">
    <property type="entry name" value="ATPase_P-typ_P_site"/>
</dbReference>
<dbReference type="CDD" id="cd03392">
    <property type="entry name" value="PAP2_like_2"/>
    <property type="match status" value="1"/>
</dbReference>
<keyword evidence="4" id="KW-0067">ATP-binding</keyword>
<feature type="transmembrane region" description="Helical" evidence="9">
    <location>
        <begin position="889"/>
        <end position="910"/>
    </location>
</feature>
<reference evidence="11" key="1">
    <citation type="submission" date="2016-10" db="EMBL/GenBank/DDBJ databases">
        <title>Sequence of Gallionella enrichment culture.</title>
        <authorList>
            <person name="Poehlein A."/>
            <person name="Muehling M."/>
            <person name="Daniel R."/>
        </authorList>
    </citation>
    <scope>NUCLEOTIDE SEQUENCE</scope>
</reference>
<dbReference type="Pfam" id="PF00689">
    <property type="entry name" value="Cation_ATPase_C"/>
    <property type="match status" value="1"/>
</dbReference>
<feature type="transmembrane region" description="Helical" evidence="9">
    <location>
        <begin position="221"/>
        <end position="242"/>
    </location>
</feature>
<dbReference type="InterPro" id="IPR023214">
    <property type="entry name" value="HAD_sf"/>
</dbReference>
<keyword evidence="2 9" id="KW-0812">Transmembrane</keyword>